<evidence type="ECO:0000256" key="1">
    <source>
        <dbReference type="SAM" id="MobiDB-lite"/>
    </source>
</evidence>
<protein>
    <submittedName>
        <fullName evidence="3">ATP-binding cassette domain-containing protein</fullName>
    </submittedName>
</protein>
<dbReference type="EMBL" id="JAHBBD010000001">
    <property type="protein sequence ID" value="MBW3081929.1"/>
    <property type="molecule type" value="Genomic_DNA"/>
</dbReference>
<keyword evidence="3" id="KW-0067">ATP-binding</keyword>
<sequence>MTPLLHVDHLTCTMPAPGGGDVTLFRDLAFDVGAGEVVDVTGPSGSGKSSMLTAVARLNPHATAAMALDGVPAERYDPQRWRAAVAYLPQRPTLTGASVAEAIRLPWTLAVRDGTGDADDGASGRQRRFPRIRTGGDRRARHLLPDERIRATLDALGCSDIELERPPHELSGGQAARVALARTLLTGPRVLLADEVDAGLDDDNAARVAAVMAQAAGRGMAVVRIRHRPPDGLAARVLTLDGGRLTAQAIGTAARTAVPGRAEGPGGAFRPDGATDRGDAGDARRPGGARHDDEEKAVAA</sequence>
<dbReference type="InterPro" id="IPR015854">
    <property type="entry name" value="ABC_transpr_LolD-like"/>
</dbReference>
<dbReference type="SMART" id="SM00382">
    <property type="entry name" value="AAA"/>
    <property type="match status" value="1"/>
</dbReference>
<dbReference type="RefSeq" id="WP_219079609.1">
    <property type="nucleotide sequence ID" value="NZ_JAHBBD010000001.1"/>
</dbReference>
<dbReference type="GO" id="GO:0005524">
    <property type="term" value="F:ATP binding"/>
    <property type="evidence" value="ECO:0007669"/>
    <property type="project" value="UniProtKB-KW"/>
</dbReference>
<comment type="caution">
    <text evidence="3">The sequence shown here is derived from an EMBL/GenBank/DDBJ whole genome shotgun (WGS) entry which is preliminary data.</text>
</comment>
<proteinExistence type="predicted"/>
<dbReference type="PROSITE" id="PS00211">
    <property type="entry name" value="ABC_TRANSPORTER_1"/>
    <property type="match status" value="1"/>
</dbReference>
<feature type="region of interest" description="Disordered" evidence="1">
    <location>
        <begin position="255"/>
        <end position="300"/>
    </location>
</feature>
<accession>A0ABS6W764</accession>
<keyword evidence="4" id="KW-1185">Reference proteome</keyword>
<evidence type="ECO:0000259" key="2">
    <source>
        <dbReference type="PROSITE" id="PS50893"/>
    </source>
</evidence>
<name>A0ABS6W764_9BIFI</name>
<feature type="compositionally biased region" description="Basic and acidic residues" evidence="1">
    <location>
        <begin position="273"/>
        <end position="300"/>
    </location>
</feature>
<keyword evidence="3" id="KW-0547">Nucleotide-binding</keyword>
<gene>
    <name evidence="3" type="ORF">KIH73_00780</name>
</gene>
<evidence type="ECO:0000313" key="4">
    <source>
        <dbReference type="Proteomes" id="UP000812844"/>
    </source>
</evidence>
<dbReference type="PANTHER" id="PTHR24220:SF685">
    <property type="entry name" value="ABC TRANSPORTER RELATED"/>
    <property type="match status" value="1"/>
</dbReference>
<reference evidence="3 4" key="1">
    <citation type="submission" date="2021-05" db="EMBL/GenBank/DDBJ databases">
        <title>Phylogenetic classification of ten novel species belonging to the genus Bifidobacterium comprising B. colchicus sp. nov., B. abeli sp. nov., B. bicoloris sp. nov., B. guerezis sp. nov., B. rosaliae sp. nov., B. santillanensis sp. nov., B. argentati sp. nov., B. amazzoni sp. nov., B. pluviali sp. nov., and B. pinnaculum sp. nov.</title>
        <authorList>
            <person name="Lugli G.A."/>
            <person name="Ruiz Garcia L."/>
            <person name="Margolles A."/>
            <person name="Ventura M."/>
        </authorList>
    </citation>
    <scope>NUCLEOTIDE SEQUENCE [LARGE SCALE GENOMIC DNA]</scope>
    <source>
        <strain evidence="3 4">6T3</strain>
    </source>
</reference>
<organism evidence="3 4">
    <name type="scientific">Bifidobacterium phasiani</name>
    <dbReference type="NCBI Taxonomy" id="2834431"/>
    <lineage>
        <taxon>Bacteria</taxon>
        <taxon>Bacillati</taxon>
        <taxon>Actinomycetota</taxon>
        <taxon>Actinomycetes</taxon>
        <taxon>Bifidobacteriales</taxon>
        <taxon>Bifidobacteriaceae</taxon>
        <taxon>Bifidobacterium</taxon>
    </lineage>
</organism>
<feature type="domain" description="ABC transporter" evidence="2">
    <location>
        <begin position="5"/>
        <end position="267"/>
    </location>
</feature>
<dbReference type="InterPro" id="IPR017871">
    <property type="entry name" value="ABC_transporter-like_CS"/>
</dbReference>
<dbReference type="PROSITE" id="PS50893">
    <property type="entry name" value="ABC_TRANSPORTER_2"/>
    <property type="match status" value="1"/>
</dbReference>
<dbReference type="InterPro" id="IPR003593">
    <property type="entry name" value="AAA+_ATPase"/>
</dbReference>
<dbReference type="InterPro" id="IPR003439">
    <property type="entry name" value="ABC_transporter-like_ATP-bd"/>
</dbReference>
<dbReference type="Pfam" id="PF00005">
    <property type="entry name" value="ABC_tran"/>
    <property type="match status" value="1"/>
</dbReference>
<dbReference type="Proteomes" id="UP000812844">
    <property type="component" value="Unassembled WGS sequence"/>
</dbReference>
<dbReference type="PANTHER" id="PTHR24220">
    <property type="entry name" value="IMPORT ATP-BINDING PROTEIN"/>
    <property type="match status" value="1"/>
</dbReference>
<evidence type="ECO:0000313" key="3">
    <source>
        <dbReference type="EMBL" id="MBW3081929.1"/>
    </source>
</evidence>